<proteinExistence type="predicted"/>
<reference evidence="2" key="1">
    <citation type="journal article" date="2024" name="IScience">
        <title>Strigolactones Initiate the Formation of Haustorium-like Structures in Castilleja.</title>
        <authorList>
            <person name="Buerger M."/>
            <person name="Peterson D."/>
            <person name="Chory J."/>
        </authorList>
    </citation>
    <scope>NUCLEOTIDE SEQUENCE [LARGE SCALE GENOMIC DNA]</scope>
</reference>
<name>A0ABD3CCV0_9LAMI</name>
<comment type="caution">
    <text evidence="1">The sequence shown here is derived from an EMBL/GenBank/DDBJ whole genome shotgun (WGS) entry which is preliminary data.</text>
</comment>
<keyword evidence="2" id="KW-1185">Reference proteome</keyword>
<evidence type="ECO:0000313" key="2">
    <source>
        <dbReference type="Proteomes" id="UP001632038"/>
    </source>
</evidence>
<protein>
    <recommendedName>
        <fullName evidence="3">Epoxide hydrolase</fullName>
    </recommendedName>
</protein>
<dbReference type="EMBL" id="JAVIJP010000039">
    <property type="protein sequence ID" value="KAL3627705.1"/>
    <property type="molecule type" value="Genomic_DNA"/>
</dbReference>
<dbReference type="InterPro" id="IPR029058">
    <property type="entry name" value="AB_hydrolase_fold"/>
</dbReference>
<accession>A0ABD3CCV0</accession>
<evidence type="ECO:0008006" key="3">
    <source>
        <dbReference type="Google" id="ProtNLM"/>
    </source>
</evidence>
<organism evidence="1 2">
    <name type="scientific">Castilleja foliolosa</name>
    <dbReference type="NCBI Taxonomy" id="1961234"/>
    <lineage>
        <taxon>Eukaryota</taxon>
        <taxon>Viridiplantae</taxon>
        <taxon>Streptophyta</taxon>
        <taxon>Embryophyta</taxon>
        <taxon>Tracheophyta</taxon>
        <taxon>Spermatophyta</taxon>
        <taxon>Magnoliopsida</taxon>
        <taxon>eudicotyledons</taxon>
        <taxon>Gunneridae</taxon>
        <taxon>Pentapetalae</taxon>
        <taxon>asterids</taxon>
        <taxon>lamiids</taxon>
        <taxon>Lamiales</taxon>
        <taxon>Orobanchaceae</taxon>
        <taxon>Pedicularideae</taxon>
        <taxon>Castillejinae</taxon>
        <taxon>Castilleja</taxon>
    </lineage>
</organism>
<dbReference type="SUPFAM" id="SSF53474">
    <property type="entry name" value="alpha/beta-Hydrolases"/>
    <property type="match status" value="1"/>
</dbReference>
<dbReference type="PANTHER" id="PTHR43329">
    <property type="entry name" value="EPOXIDE HYDROLASE"/>
    <property type="match status" value="1"/>
</dbReference>
<evidence type="ECO:0000313" key="1">
    <source>
        <dbReference type="EMBL" id="KAL3627705.1"/>
    </source>
</evidence>
<dbReference type="AlphaFoldDB" id="A0ABD3CCV0"/>
<sequence length="152" mass="17256">MGIPFMPPRPPTWHESLPEGFYIARWREPGGAEADFGRFDAKTVVKNVYILFSKSEIPTAQENQEIIARMSMGTQDDDISDPKVDLPALLIMGEKDYVLKFPGIEDYIRNGTVKSFVPNLEVVFMPEGTHFVQEQSPDEVNSLILNFLKNHI</sequence>
<dbReference type="Gene3D" id="3.40.50.1820">
    <property type="entry name" value="alpha/beta hydrolase"/>
    <property type="match status" value="1"/>
</dbReference>
<dbReference type="Proteomes" id="UP001632038">
    <property type="component" value="Unassembled WGS sequence"/>
</dbReference>
<gene>
    <name evidence="1" type="ORF">CASFOL_029068</name>
</gene>